<accession>A0ABV6RTN0</accession>
<dbReference type="Proteomes" id="UP001589896">
    <property type="component" value="Unassembled WGS sequence"/>
</dbReference>
<evidence type="ECO:0000313" key="1">
    <source>
        <dbReference type="EMBL" id="MFC0680325.1"/>
    </source>
</evidence>
<protein>
    <recommendedName>
        <fullName evidence="3">Roadblock/LAMTOR2 domain-containing protein</fullName>
    </recommendedName>
</protein>
<gene>
    <name evidence="1" type="ORF">ACFFGH_21020</name>
</gene>
<organism evidence="1 2">
    <name type="scientific">Lysobacter korlensis</name>
    <dbReference type="NCBI Taxonomy" id="553636"/>
    <lineage>
        <taxon>Bacteria</taxon>
        <taxon>Pseudomonadati</taxon>
        <taxon>Pseudomonadota</taxon>
        <taxon>Gammaproteobacteria</taxon>
        <taxon>Lysobacterales</taxon>
        <taxon>Lysobacteraceae</taxon>
        <taxon>Lysobacter</taxon>
    </lineage>
</organism>
<sequence length="184" mass="20153">MVNAAEWKKHFKQRIGSTDRHLLLTHDGGPYLGLSQSLVGFLAEICPRGSLELVEERLKNTVMTVTDSIAPPPGQPAGSREIPTDPLAVRETVERANQWLQDVYAGMPAGGREGVRFVQEEKTGGLLRAGNLVSAGLVWLAPPGAVEGLHLALQRRPMQSNLIQDLRFVLQMVMRDAAALRPLF</sequence>
<evidence type="ECO:0008006" key="3">
    <source>
        <dbReference type="Google" id="ProtNLM"/>
    </source>
</evidence>
<comment type="caution">
    <text evidence="1">The sequence shown here is derived from an EMBL/GenBank/DDBJ whole genome shotgun (WGS) entry which is preliminary data.</text>
</comment>
<dbReference type="EMBL" id="JBHLTG010000005">
    <property type="protein sequence ID" value="MFC0680325.1"/>
    <property type="molecule type" value="Genomic_DNA"/>
</dbReference>
<dbReference type="RefSeq" id="WP_386671961.1">
    <property type="nucleotide sequence ID" value="NZ_JBHLTG010000005.1"/>
</dbReference>
<name>A0ABV6RTN0_9GAMM</name>
<keyword evidence="2" id="KW-1185">Reference proteome</keyword>
<evidence type="ECO:0000313" key="2">
    <source>
        <dbReference type="Proteomes" id="UP001589896"/>
    </source>
</evidence>
<proteinExistence type="predicted"/>
<reference evidence="1 2" key="1">
    <citation type="submission" date="2024-09" db="EMBL/GenBank/DDBJ databases">
        <authorList>
            <person name="Sun Q."/>
            <person name="Mori K."/>
        </authorList>
    </citation>
    <scope>NUCLEOTIDE SEQUENCE [LARGE SCALE GENOMIC DNA]</scope>
    <source>
        <strain evidence="1 2">KCTC 23076</strain>
    </source>
</reference>